<evidence type="ECO:0000259" key="1">
    <source>
        <dbReference type="Pfam" id="PF20508"/>
    </source>
</evidence>
<evidence type="ECO:0000313" key="2">
    <source>
        <dbReference type="EMBL" id="PVX85124.1"/>
    </source>
</evidence>
<evidence type="ECO:0000313" key="3">
    <source>
        <dbReference type="Proteomes" id="UP000245712"/>
    </source>
</evidence>
<feature type="domain" description="DUF6734" evidence="1">
    <location>
        <begin position="1"/>
        <end position="294"/>
    </location>
</feature>
<dbReference type="InterPro" id="IPR046621">
    <property type="entry name" value="DUF6734"/>
</dbReference>
<keyword evidence="3" id="KW-1185">Reference proteome</keyword>
<dbReference type="RefSeq" id="WP_116610700.1">
    <property type="nucleotide sequence ID" value="NZ_QEOB01000004.1"/>
</dbReference>
<dbReference type="Proteomes" id="UP000245712">
    <property type="component" value="Unassembled WGS sequence"/>
</dbReference>
<accession>A0ABX5KRE0</accession>
<reference evidence="2 3" key="1">
    <citation type="submission" date="2018-05" db="EMBL/GenBank/DDBJ databases">
        <title>Genomic Encyclopedia of Type Strains, Phase IV (KMG-V): Genome sequencing to study the core and pangenomes of soil and plant-associated prokaryotes.</title>
        <authorList>
            <person name="Whitman W."/>
        </authorList>
    </citation>
    <scope>NUCLEOTIDE SEQUENCE [LARGE SCALE GENOMIC DNA]</scope>
    <source>
        <strain evidence="2 3">SCZa-39</strain>
    </source>
</reference>
<proteinExistence type="predicted"/>
<dbReference type="EMBL" id="QEOB01000004">
    <property type="protein sequence ID" value="PVX85124.1"/>
    <property type="molecule type" value="Genomic_DNA"/>
</dbReference>
<gene>
    <name evidence="2" type="ORF">C7402_104368</name>
</gene>
<sequence>MRAVWSFWSKPYLAGRGGVWRAPHHHLLAWALSLRVARAHYPDTALVTDTAGKAILVDHLGLSFSQVSTELDALRDEDAGWWALGKLYAYSVQDAPFVHIDSDVFLWKPLPRNMTDAPVFAQCPELHPPLDTWSPPRDIEAAFAKHGLSLPVEWEWARSFGSEVYREENCGVVGGQDVGFLRHYAHSALRLVRDPAHRRAWCEIPCKDGYNMRVEQMMLAACVDYHRSHPGSPWHGVRIRYLFPDFAGAFDPARAAQAGYTHLLGDSKRNAAVAQRLEQRVRGEDRDCYERCVRLGARLAQGAFA</sequence>
<name>A0ABX5KRE0_9BURK</name>
<dbReference type="Pfam" id="PF20508">
    <property type="entry name" value="DUF6734"/>
    <property type="match status" value="1"/>
</dbReference>
<organism evidence="2 3">
    <name type="scientific">Paraburkholderia unamae</name>
    <dbReference type="NCBI Taxonomy" id="219649"/>
    <lineage>
        <taxon>Bacteria</taxon>
        <taxon>Pseudomonadati</taxon>
        <taxon>Pseudomonadota</taxon>
        <taxon>Betaproteobacteria</taxon>
        <taxon>Burkholderiales</taxon>
        <taxon>Burkholderiaceae</taxon>
        <taxon>Paraburkholderia</taxon>
    </lineage>
</organism>
<comment type="caution">
    <text evidence="2">The sequence shown here is derived from an EMBL/GenBank/DDBJ whole genome shotgun (WGS) entry which is preliminary data.</text>
</comment>
<protein>
    <recommendedName>
        <fullName evidence="1">DUF6734 domain-containing protein</fullName>
    </recommendedName>
</protein>